<evidence type="ECO:0000313" key="2">
    <source>
        <dbReference type="Proteomes" id="UP001154282"/>
    </source>
</evidence>
<comment type="caution">
    <text evidence="1">The sequence shown here is derived from an EMBL/GenBank/DDBJ whole genome shotgun (WGS) entry which is preliminary data.</text>
</comment>
<keyword evidence="2" id="KW-1185">Reference proteome</keyword>
<protein>
    <recommendedName>
        <fullName evidence="3">DUF4283 domain-containing protein</fullName>
    </recommendedName>
</protein>
<organism evidence="1 2">
    <name type="scientific">Linum tenue</name>
    <dbReference type="NCBI Taxonomy" id="586396"/>
    <lineage>
        <taxon>Eukaryota</taxon>
        <taxon>Viridiplantae</taxon>
        <taxon>Streptophyta</taxon>
        <taxon>Embryophyta</taxon>
        <taxon>Tracheophyta</taxon>
        <taxon>Spermatophyta</taxon>
        <taxon>Magnoliopsida</taxon>
        <taxon>eudicotyledons</taxon>
        <taxon>Gunneridae</taxon>
        <taxon>Pentapetalae</taxon>
        <taxon>rosids</taxon>
        <taxon>fabids</taxon>
        <taxon>Malpighiales</taxon>
        <taxon>Linaceae</taxon>
        <taxon>Linum</taxon>
    </lineage>
</organism>
<evidence type="ECO:0008006" key="3">
    <source>
        <dbReference type="Google" id="ProtNLM"/>
    </source>
</evidence>
<dbReference type="Proteomes" id="UP001154282">
    <property type="component" value="Unassembled WGS sequence"/>
</dbReference>
<evidence type="ECO:0000313" key="1">
    <source>
        <dbReference type="EMBL" id="CAI0427373.1"/>
    </source>
</evidence>
<dbReference type="PANTHER" id="PTHR31286">
    <property type="entry name" value="GLYCINE-RICH CELL WALL STRUCTURAL PROTEIN 1.8-LIKE"/>
    <property type="match status" value="1"/>
</dbReference>
<dbReference type="EMBL" id="CAMGYJ010000005">
    <property type="protein sequence ID" value="CAI0427373.1"/>
    <property type="molecule type" value="Genomic_DNA"/>
</dbReference>
<name>A0AAV0KYU4_9ROSI</name>
<gene>
    <name evidence="1" type="ORF">LITE_LOCUS21180</name>
</gene>
<accession>A0AAV0KYU4</accession>
<dbReference type="PANTHER" id="PTHR31286:SF99">
    <property type="entry name" value="DUF4283 DOMAIN-CONTAINING PROTEIN"/>
    <property type="match status" value="1"/>
</dbReference>
<reference evidence="1" key="1">
    <citation type="submission" date="2022-08" db="EMBL/GenBank/DDBJ databases">
        <authorList>
            <person name="Gutierrez-Valencia J."/>
        </authorList>
    </citation>
    <scope>NUCLEOTIDE SEQUENCE</scope>
</reference>
<dbReference type="InterPro" id="IPR040256">
    <property type="entry name" value="At4g02000-like"/>
</dbReference>
<proteinExistence type="predicted"/>
<sequence length="79" mass="9208">MIVWLQLPGLPIHLYHKEVLTSIGNLIGRTIKLDYHTLNQRRAKFARLAVEIDLGKPLIPRVHIDGEWQKVEYENLPEV</sequence>
<dbReference type="AlphaFoldDB" id="A0AAV0KYU4"/>